<protein>
    <submittedName>
        <fullName evidence="1">Uncharacterized protein</fullName>
    </submittedName>
</protein>
<dbReference type="Proteomes" id="UP000189627">
    <property type="component" value="Chromosome 2"/>
</dbReference>
<dbReference type="KEGG" id="cuh:BJN34_21740"/>
<evidence type="ECO:0000313" key="2">
    <source>
        <dbReference type="Proteomes" id="UP000189627"/>
    </source>
</evidence>
<name>A0A1U9UUX6_CUPNE</name>
<dbReference type="EMBL" id="CP017758">
    <property type="protein sequence ID" value="AQV96494.1"/>
    <property type="molecule type" value="Genomic_DNA"/>
</dbReference>
<sequence length="77" mass="8019">MPLYLVQPPAETEATQPPAAPRDISFEWLAPAGNAHVAADALVAEATAQQAGHLADQAALEIVLVAHQGPGWGLSWL</sequence>
<proteinExistence type="predicted"/>
<accession>A0A1U9UUX6</accession>
<reference evidence="2" key="1">
    <citation type="submission" date="2017-02" db="EMBL/GenBank/DDBJ databases">
        <title>Complete genome sequence of Cupriavidus necator strain NH9, a 3-chlorobenzoate degrader.</title>
        <authorList>
            <person name="Moriuchi R."/>
            <person name="Dohra H."/>
            <person name="Ogawa N."/>
        </authorList>
    </citation>
    <scope>NUCLEOTIDE SEQUENCE [LARGE SCALE GENOMIC DNA]</scope>
    <source>
        <strain evidence="2">NH9</strain>
    </source>
</reference>
<gene>
    <name evidence="1" type="ORF">BJN34_21740</name>
</gene>
<dbReference type="AlphaFoldDB" id="A0A1U9UUX6"/>
<evidence type="ECO:0000313" key="1">
    <source>
        <dbReference type="EMBL" id="AQV96494.1"/>
    </source>
</evidence>
<organism evidence="1 2">
    <name type="scientific">Cupriavidus necator</name>
    <name type="common">Alcaligenes eutrophus</name>
    <name type="synonym">Ralstonia eutropha</name>
    <dbReference type="NCBI Taxonomy" id="106590"/>
    <lineage>
        <taxon>Bacteria</taxon>
        <taxon>Pseudomonadati</taxon>
        <taxon>Pseudomonadota</taxon>
        <taxon>Betaproteobacteria</taxon>
        <taxon>Burkholderiales</taxon>
        <taxon>Burkholderiaceae</taxon>
        <taxon>Cupriavidus</taxon>
    </lineage>
</organism>